<gene>
    <name evidence="1" type="ORF">J2S15_002543</name>
</gene>
<evidence type="ECO:0008006" key="3">
    <source>
        <dbReference type="Google" id="ProtNLM"/>
    </source>
</evidence>
<sequence>MKLSNGKKTIILSGSIFVCILLLISAKSMDAEINRIDLSNSTITDVSNSDGINMNESVDVWTQEELDEYFSGLDDDQLILEMPEGGFLYSIDNPTPGVADAIVTDEDGTSIEYDVDTDPNSETVAEAKVRMLGQPIRYE</sequence>
<dbReference type="RefSeq" id="WP_307408832.1">
    <property type="nucleotide sequence ID" value="NZ_JAUSUR010000004.1"/>
</dbReference>
<dbReference type="EMBL" id="JAUSUR010000004">
    <property type="protein sequence ID" value="MDQ0361793.1"/>
    <property type="molecule type" value="Genomic_DNA"/>
</dbReference>
<accession>A0ABU0E525</accession>
<keyword evidence="2" id="KW-1185">Reference proteome</keyword>
<proteinExistence type="predicted"/>
<evidence type="ECO:0000313" key="2">
    <source>
        <dbReference type="Proteomes" id="UP001230220"/>
    </source>
</evidence>
<dbReference type="Proteomes" id="UP001230220">
    <property type="component" value="Unassembled WGS sequence"/>
</dbReference>
<comment type="caution">
    <text evidence="1">The sequence shown here is derived from an EMBL/GenBank/DDBJ whole genome shotgun (WGS) entry which is preliminary data.</text>
</comment>
<name>A0ABU0E525_9FIRM</name>
<reference evidence="1 2" key="1">
    <citation type="submission" date="2023-07" db="EMBL/GenBank/DDBJ databases">
        <title>Genomic Encyclopedia of Type Strains, Phase IV (KMG-IV): sequencing the most valuable type-strain genomes for metagenomic binning, comparative biology and taxonomic classification.</title>
        <authorList>
            <person name="Goeker M."/>
        </authorList>
    </citation>
    <scope>NUCLEOTIDE SEQUENCE [LARGE SCALE GENOMIC DNA]</scope>
    <source>
        <strain evidence="1 2">DSM 16784</strain>
    </source>
</reference>
<organism evidence="1 2">
    <name type="scientific">Breznakia pachnodae</name>
    <dbReference type="NCBI Taxonomy" id="265178"/>
    <lineage>
        <taxon>Bacteria</taxon>
        <taxon>Bacillati</taxon>
        <taxon>Bacillota</taxon>
        <taxon>Erysipelotrichia</taxon>
        <taxon>Erysipelotrichales</taxon>
        <taxon>Erysipelotrichaceae</taxon>
        <taxon>Breznakia</taxon>
    </lineage>
</organism>
<evidence type="ECO:0000313" key="1">
    <source>
        <dbReference type="EMBL" id="MDQ0361793.1"/>
    </source>
</evidence>
<protein>
    <recommendedName>
        <fullName evidence="3">PepSY domain-containing protein</fullName>
    </recommendedName>
</protein>